<dbReference type="RefSeq" id="WP_111882216.1">
    <property type="nucleotide sequence ID" value="NZ_CBCSGC010000087.1"/>
</dbReference>
<sequence>MRFLKLIAACAAVAALAAPQFAAAQQKTYKVGAAVYGLKGEFMQLWANALKEHPAVKDGTVKLTIFDGKYDALTQNNQFDTMITQKFDGILFVPIDIQAGADAVDKASAAKIPVVGSNTRVNSSKLASYVGSDDAVAGEMEAEAVIKAMGGKGNVVIIEGPIGQSAQIERRKGNQAALAKYKDVKVLEMKTANWSRAEALSLMENWLTAHPGKINGIIGQNDEMALGAIEAVKAKGLSPKSIPVAGIDGVTDAIKAVKAGDMVSILQDAQGQAQGALDVLLRHMVGASYKPRASLWTDYAGAGLGWGDGTAKQYNVPWTPITLQNADALLAKRSK</sequence>
<evidence type="ECO:0000259" key="5">
    <source>
        <dbReference type="Pfam" id="PF13407"/>
    </source>
</evidence>
<reference evidence="6 7" key="1">
    <citation type="submission" date="2018-06" db="EMBL/GenBank/DDBJ databases">
        <title>Genomic Encyclopedia of Archaeal and Bacterial Type Strains, Phase II (KMG-II): from individual species to whole genera.</title>
        <authorList>
            <person name="Goeker M."/>
        </authorList>
    </citation>
    <scope>NUCLEOTIDE SEQUENCE [LARGE SCALE GENOMIC DNA]</scope>
    <source>
        <strain evidence="6 7">CFPB 3232</strain>
    </source>
</reference>
<dbReference type="SUPFAM" id="SSF53822">
    <property type="entry name" value="Periplasmic binding protein-like I"/>
    <property type="match status" value="1"/>
</dbReference>
<evidence type="ECO:0000256" key="4">
    <source>
        <dbReference type="SAM" id="SignalP"/>
    </source>
</evidence>
<dbReference type="InterPro" id="IPR025997">
    <property type="entry name" value="SBP_2_dom"/>
</dbReference>
<evidence type="ECO:0000313" key="7">
    <source>
        <dbReference type="Proteomes" id="UP000248856"/>
    </source>
</evidence>
<dbReference type="AlphaFoldDB" id="A0A328YI13"/>
<evidence type="ECO:0000256" key="1">
    <source>
        <dbReference type="ARBA" id="ARBA00004196"/>
    </source>
</evidence>
<comment type="similarity">
    <text evidence="2">Belongs to the bacterial solute-binding protein 2 family.</text>
</comment>
<dbReference type="Pfam" id="PF13407">
    <property type="entry name" value="Peripla_BP_4"/>
    <property type="match status" value="1"/>
</dbReference>
<comment type="caution">
    <text evidence="6">The sequence shown here is derived from an EMBL/GenBank/DDBJ whole genome shotgun (WGS) entry which is preliminary data.</text>
</comment>
<dbReference type="Gene3D" id="3.40.50.2300">
    <property type="match status" value="2"/>
</dbReference>
<dbReference type="PANTHER" id="PTHR46847:SF1">
    <property type="entry name" value="D-ALLOSE-BINDING PERIPLASMIC PROTEIN-RELATED"/>
    <property type="match status" value="1"/>
</dbReference>
<dbReference type="EMBL" id="QLTA01000072">
    <property type="protein sequence ID" value="RAR73671.1"/>
    <property type="molecule type" value="Genomic_DNA"/>
</dbReference>
<protein>
    <submittedName>
        <fullName evidence="6">Monosaccharide ABC transporter substrate-binding protein (CUT2 family)</fullName>
    </submittedName>
</protein>
<dbReference type="GO" id="GO:0030313">
    <property type="term" value="C:cell envelope"/>
    <property type="evidence" value="ECO:0007669"/>
    <property type="project" value="UniProtKB-SubCell"/>
</dbReference>
<keyword evidence="3 4" id="KW-0732">Signal</keyword>
<evidence type="ECO:0000256" key="2">
    <source>
        <dbReference type="ARBA" id="ARBA00007639"/>
    </source>
</evidence>
<evidence type="ECO:0000256" key="3">
    <source>
        <dbReference type="ARBA" id="ARBA00022729"/>
    </source>
</evidence>
<feature type="chain" id="PRO_5016275788" evidence="4">
    <location>
        <begin position="25"/>
        <end position="335"/>
    </location>
</feature>
<dbReference type="GO" id="GO:0030246">
    <property type="term" value="F:carbohydrate binding"/>
    <property type="evidence" value="ECO:0007669"/>
    <property type="project" value="UniProtKB-ARBA"/>
</dbReference>
<name>A0A328YI13_9BURK</name>
<evidence type="ECO:0000313" key="6">
    <source>
        <dbReference type="EMBL" id="RAR73671.1"/>
    </source>
</evidence>
<feature type="signal peptide" evidence="4">
    <location>
        <begin position="1"/>
        <end position="24"/>
    </location>
</feature>
<dbReference type="CDD" id="cd06313">
    <property type="entry name" value="PBP1_ABC_ThpA_XypA"/>
    <property type="match status" value="1"/>
</dbReference>
<dbReference type="InterPro" id="IPR028082">
    <property type="entry name" value="Peripla_BP_I"/>
</dbReference>
<feature type="domain" description="Periplasmic binding protein" evidence="5">
    <location>
        <begin position="34"/>
        <end position="286"/>
    </location>
</feature>
<organism evidence="6 7">
    <name type="scientific">Paracidovorax anthurii</name>
    <dbReference type="NCBI Taxonomy" id="78229"/>
    <lineage>
        <taxon>Bacteria</taxon>
        <taxon>Pseudomonadati</taxon>
        <taxon>Pseudomonadota</taxon>
        <taxon>Betaproteobacteria</taxon>
        <taxon>Burkholderiales</taxon>
        <taxon>Comamonadaceae</taxon>
        <taxon>Paracidovorax</taxon>
    </lineage>
</organism>
<dbReference type="Proteomes" id="UP000248856">
    <property type="component" value="Unassembled WGS sequence"/>
</dbReference>
<accession>A0A328YI13</accession>
<proteinExistence type="inferred from homology"/>
<comment type="subcellular location">
    <subcellularLocation>
        <location evidence="1">Cell envelope</location>
    </subcellularLocation>
</comment>
<gene>
    <name evidence="6" type="ORF">AX018_10729</name>
</gene>
<dbReference type="PANTHER" id="PTHR46847">
    <property type="entry name" value="D-ALLOSE-BINDING PERIPLASMIC PROTEIN-RELATED"/>
    <property type="match status" value="1"/>
</dbReference>
<dbReference type="OrthoDB" id="9814427at2"/>
<keyword evidence="7" id="KW-1185">Reference proteome</keyword>